<comment type="caution">
    <text evidence="6">The sequence shown here is derived from an EMBL/GenBank/DDBJ whole genome shotgun (WGS) entry which is preliminary data.</text>
</comment>
<proteinExistence type="predicted"/>
<feature type="transmembrane region" description="Helical" evidence="5">
    <location>
        <begin position="271"/>
        <end position="297"/>
    </location>
</feature>
<evidence type="ECO:0000256" key="1">
    <source>
        <dbReference type="ARBA" id="ARBA00004141"/>
    </source>
</evidence>
<dbReference type="AlphaFoldDB" id="A0A0W0VJ47"/>
<dbReference type="GO" id="GO:0016020">
    <property type="term" value="C:membrane"/>
    <property type="evidence" value="ECO:0007669"/>
    <property type="project" value="UniProtKB-SubCell"/>
</dbReference>
<dbReference type="Pfam" id="PF04610">
    <property type="entry name" value="TrbL"/>
    <property type="match status" value="1"/>
</dbReference>
<dbReference type="Proteomes" id="UP000054997">
    <property type="component" value="Unassembled WGS sequence"/>
</dbReference>
<dbReference type="GO" id="GO:0030255">
    <property type="term" value="P:protein secretion by the type IV secretion system"/>
    <property type="evidence" value="ECO:0007669"/>
    <property type="project" value="InterPro"/>
</dbReference>
<accession>A0A0W0VJ47</accession>
<dbReference type="OrthoDB" id="5634624at2"/>
<evidence type="ECO:0000256" key="2">
    <source>
        <dbReference type="ARBA" id="ARBA00022692"/>
    </source>
</evidence>
<dbReference type="InterPro" id="IPR007688">
    <property type="entry name" value="Conjugal_tfr_TrbL/VirB6"/>
</dbReference>
<keyword evidence="2 5" id="KW-0812">Transmembrane</keyword>
<sequence length="346" mass="37451">MSGLQFDNFIVHLATEVDRLTNHFVFDGYSALSSHLRAPLGSMIVLYIVLMGFSITRGIIERPQHELLKFSIRAGLIYMAAMNWDWFSSHVRDLFIVGSESIASTLMQAVHKQSTGGSINQGLQNVLNDILKLGTTLFDAGSLRKLTPYFAGMMVFLSGSITIGLAFIEIVIAKLMLAVTLCTAPLFIIFTLFDQTKSFFERWLGVLCGFAFVLIFVSSVVGLCIHLLHWVTNSLSGNTEQLTAAIWVPIFIVACLCVMGITQAVAIGKNIGGSLCTSGGAAMVSGFIGGSIGAWGFSKTMLQKPANSLRQGLNGSSGLLERGKRVGAASQNLWKQVQKNLRRGAS</sequence>
<keyword evidence="3 5" id="KW-1133">Transmembrane helix</keyword>
<feature type="transmembrane region" description="Helical" evidence="5">
    <location>
        <begin position="36"/>
        <end position="55"/>
    </location>
</feature>
<dbReference type="PATRIC" id="fig|45068.5.peg.1900"/>
<feature type="transmembrane region" description="Helical" evidence="5">
    <location>
        <begin position="175"/>
        <end position="192"/>
    </location>
</feature>
<dbReference type="EMBL" id="LNYK01000030">
    <property type="protein sequence ID" value="KTD20126.1"/>
    <property type="molecule type" value="Genomic_DNA"/>
</dbReference>
<evidence type="ECO:0000256" key="3">
    <source>
        <dbReference type="ARBA" id="ARBA00022989"/>
    </source>
</evidence>
<evidence type="ECO:0000313" key="7">
    <source>
        <dbReference type="Proteomes" id="UP000054997"/>
    </source>
</evidence>
<feature type="transmembrane region" description="Helical" evidence="5">
    <location>
        <begin position="204"/>
        <end position="230"/>
    </location>
</feature>
<evidence type="ECO:0008006" key="8">
    <source>
        <dbReference type="Google" id="ProtNLM"/>
    </source>
</evidence>
<feature type="transmembrane region" description="Helical" evidence="5">
    <location>
        <begin position="149"/>
        <end position="168"/>
    </location>
</feature>
<reference evidence="6 7" key="1">
    <citation type="submission" date="2015-11" db="EMBL/GenBank/DDBJ databases">
        <title>Genomic analysis of 38 Legionella species identifies large and diverse effector repertoires.</title>
        <authorList>
            <person name="Burstein D."/>
            <person name="Amaro F."/>
            <person name="Zusman T."/>
            <person name="Lifshitz Z."/>
            <person name="Cohen O."/>
            <person name="Gilbert J.A."/>
            <person name="Pupko T."/>
            <person name="Shuman H.A."/>
            <person name="Segal G."/>
        </authorList>
    </citation>
    <scope>NUCLEOTIDE SEQUENCE [LARGE SCALE GENOMIC DNA]</scope>
    <source>
        <strain evidence="6 7">ATCC 49505</strain>
    </source>
</reference>
<feature type="transmembrane region" description="Helical" evidence="5">
    <location>
        <begin position="67"/>
        <end position="84"/>
    </location>
</feature>
<organism evidence="6 7">
    <name type="scientific">Legionella londiniensis</name>
    <dbReference type="NCBI Taxonomy" id="45068"/>
    <lineage>
        <taxon>Bacteria</taxon>
        <taxon>Pseudomonadati</taxon>
        <taxon>Pseudomonadota</taxon>
        <taxon>Gammaproteobacteria</taxon>
        <taxon>Legionellales</taxon>
        <taxon>Legionellaceae</taxon>
        <taxon>Legionella</taxon>
    </lineage>
</organism>
<dbReference type="RefSeq" id="WP_058529734.1">
    <property type="nucleotide sequence ID" value="NZ_CAAAHZ010000009.1"/>
</dbReference>
<gene>
    <name evidence="6" type="ORF">Llon_1747</name>
</gene>
<protein>
    <recommendedName>
        <fullName evidence="8">Vir protein</fullName>
    </recommendedName>
</protein>
<evidence type="ECO:0000256" key="5">
    <source>
        <dbReference type="SAM" id="Phobius"/>
    </source>
</evidence>
<keyword evidence="4 5" id="KW-0472">Membrane</keyword>
<evidence type="ECO:0000256" key="4">
    <source>
        <dbReference type="ARBA" id="ARBA00023136"/>
    </source>
</evidence>
<feature type="transmembrane region" description="Helical" evidence="5">
    <location>
        <begin position="242"/>
        <end position="265"/>
    </location>
</feature>
<comment type="subcellular location">
    <subcellularLocation>
        <location evidence="1">Membrane</location>
        <topology evidence="1">Multi-pass membrane protein</topology>
    </subcellularLocation>
</comment>
<evidence type="ECO:0000313" key="6">
    <source>
        <dbReference type="EMBL" id="KTD20126.1"/>
    </source>
</evidence>
<name>A0A0W0VJ47_9GAMM</name>
<dbReference type="STRING" id="45068.Llon_1747"/>
<keyword evidence="7" id="KW-1185">Reference proteome</keyword>